<evidence type="ECO:0000256" key="7">
    <source>
        <dbReference type="RuleBase" id="RU365084"/>
    </source>
</evidence>
<keyword evidence="10" id="KW-1185">Reference proteome</keyword>
<dbReference type="Pfam" id="PF07297">
    <property type="entry name" value="DPM2"/>
    <property type="match status" value="1"/>
</dbReference>
<dbReference type="AlphaFoldDB" id="A0A4D9CWA2"/>
<keyword evidence="5 7" id="KW-1133">Transmembrane helix</keyword>
<evidence type="ECO:0000256" key="2">
    <source>
        <dbReference type="ARBA" id="ARBA00005478"/>
    </source>
</evidence>
<dbReference type="Proteomes" id="UP000355283">
    <property type="component" value="Unassembled WGS sequence"/>
</dbReference>
<keyword evidence="6 7" id="KW-0472">Membrane</keyword>
<keyword evidence="4 7" id="KW-0256">Endoplasmic reticulum</keyword>
<comment type="caution">
    <text evidence="9">The sequence shown here is derived from an EMBL/GenBank/DDBJ whole genome shotgun (WGS) entry which is preliminary data.</text>
</comment>
<evidence type="ECO:0000256" key="3">
    <source>
        <dbReference type="ARBA" id="ARBA00022692"/>
    </source>
</evidence>
<feature type="region of interest" description="Disordered" evidence="8">
    <location>
        <begin position="87"/>
        <end position="106"/>
    </location>
</feature>
<protein>
    <recommendedName>
        <fullName evidence="7">Dolichol phosphate-mannose biosynthesis regulatory protein</fullName>
    </recommendedName>
</protein>
<dbReference type="GO" id="GO:0005789">
    <property type="term" value="C:endoplasmic reticulum membrane"/>
    <property type="evidence" value="ECO:0007669"/>
    <property type="project" value="UniProtKB-SubCell"/>
</dbReference>
<dbReference type="GO" id="GO:0033185">
    <property type="term" value="C:dolichol-phosphate-mannose synthase complex"/>
    <property type="evidence" value="ECO:0007669"/>
    <property type="project" value="TreeGrafter"/>
</dbReference>
<evidence type="ECO:0000256" key="5">
    <source>
        <dbReference type="ARBA" id="ARBA00022989"/>
    </source>
</evidence>
<evidence type="ECO:0000256" key="8">
    <source>
        <dbReference type="SAM" id="MobiDB-lite"/>
    </source>
</evidence>
<organism evidence="9 10">
    <name type="scientific">Nannochloropsis salina CCMP1776</name>
    <dbReference type="NCBI Taxonomy" id="1027361"/>
    <lineage>
        <taxon>Eukaryota</taxon>
        <taxon>Sar</taxon>
        <taxon>Stramenopiles</taxon>
        <taxon>Ochrophyta</taxon>
        <taxon>Eustigmatophyceae</taxon>
        <taxon>Eustigmatales</taxon>
        <taxon>Monodopsidaceae</taxon>
        <taxon>Microchloropsis</taxon>
        <taxon>Microchloropsis salina</taxon>
    </lineage>
</organism>
<comment type="pathway">
    <text evidence="7">Protein modification; protein glycosylation.</text>
</comment>
<evidence type="ECO:0000256" key="4">
    <source>
        <dbReference type="ARBA" id="ARBA00022824"/>
    </source>
</evidence>
<feature type="transmembrane region" description="Helical" evidence="7">
    <location>
        <begin position="7"/>
        <end position="27"/>
    </location>
</feature>
<evidence type="ECO:0000313" key="9">
    <source>
        <dbReference type="EMBL" id="TFJ81795.1"/>
    </source>
</evidence>
<dbReference type="GO" id="GO:0180047">
    <property type="term" value="P:dolichol phosphate mannose biosynthetic process"/>
    <property type="evidence" value="ECO:0007669"/>
    <property type="project" value="InterPro"/>
</dbReference>
<dbReference type="EMBL" id="SDOX01000122">
    <property type="protein sequence ID" value="TFJ81795.1"/>
    <property type="molecule type" value="Genomic_DNA"/>
</dbReference>
<comment type="similarity">
    <text evidence="2 7">Belongs to the DPM2 family.</text>
</comment>
<accession>A0A4D9CWA2</accession>
<feature type="transmembrane region" description="Helical" evidence="7">
    <location>
        <begin position="47"/>
        <end position="72"/>
    </location>
</feature>
<keyword evidence="3 7" id="KW-0812">Transmembrane</keyword>
<evidence type="ECO:0000256" key="6">
    <source>
        <dbReference type="ARBA" id="ARBA00023136"/>
    </source>
</evidence>
<dbReference type="GO" id="GO:0006506">
    <property type="term" value="P:GPI anchor biosynthetic process"/>
    <property type="evidence" value="ECO:0007669"/>
    <property type="project" value="TreeGrafter"/>
</dbReference>
<comment type="function">
    <text evidence="7">Regulatory subunit of the dolichol-phosphate mannose (DPM) synthase complex; essential for the ER localization.</text>
</comment>
<comment type="subunit">
    <text evidence="7">Component of the dolichol-phosphate mannose (DPM) synthase complex.</text>
</comment>
<name>A0A4D9CWA2_9STRA</name>
<dbReference type="GO" id="GO:0030234">
    <property type="term" value="F:enzyme regulator activity"/>
    <property type="evidence" value="ECO:0007669"/>
    <property type="project" value="UniProtKB-UniRule"/>
</dbReference>
<evidence type="ECO:0000313" key="10">
    <source>
        <dbReference type="Proteomes" id="UP000355283"/>
    </source>
</evidence>
<proteinExistence type="inferred from homology"/>
<comment type="subcellular location">
    <subcellularLocation>
        <location evidence="1 7">Endoplasmic reticulum membrane</location>
        <topology evidence="1 7">Multi-pass membrane protein</topology>
    </subcellularLocation>
</comment>
<gene>
    <name evidence="9" type="ORF">NSK_007042</name>
</gene>
<sequence length="106" mass="11733">MGEDQLVGAFLLFVAVVVFVYYTLWVLVVPFIDADVGLHTFFPPRYYAIAIPAILLVLFVGLVGLFIGLTMLKATVEKQGKIQEDVARSSRQAVASSRGRRKSKKT</sequence>
<reference evidence="9 10" key="1">
    <citation type="submission" date="2019-01" db="EMBL/GenBank/DDBJ databases">
        <title>Nuclear Genome Assembly of the Microalgal Biofuel strain Nannochloropsis salina CCMP1776.</title>
        <authorList>
            <person name="Hovde B."/>
        </authorList>
    </citation>
    <scope>NUCLEOTIDE SEQUENCE [LARGE SCALE GENOMIC DNA]</scope>
    <source>
        <strain evidence="9 10">CCMP1776</strain>
    </source>
</reference>
<dbReference type="InterPro" id="IPR009914">
    <property type="entry name" value="DPM2"/>
</dbReference>
<dbReference type="PANTHER" id="PTHR15039:SF11">
    <property type="entry name" value="DOLICHOL PHOSPHATE-MANNOSE BIOSYNTHESIS REGULATORY PROTEIN"/>
    <property type="match status" value="1"/>
</dbReference>
<dbReference type="PANTHER" id="PTHR15039">
    <property type="entry name" value="DOLICHOL PHOSPHATE-MANNOSE BIOSYNTHESIS REGULATORY PROTEIN"/>
    <property type="match status" value="1"/>
</dbReference>
<evidence type="ECO:0000256" key="1">
    <source>
        <dbReference type="ARBA" id="ARBA00004477"/>
    </source>
</evidence>
<dbReference type="UniPathway" id="UPA00378"/>